<gene>
    <name evidence="5" type="ORF">E1269_23825</name>
</gene>
<dbReference type="PANTHER" id="PTHR30061:SF50">
    <property type="entry name" value="MALTOSE_MALTODEXTRIN-BINDING PERIPLASMIC PROTEIN"/>
    <property type="match status" value="1"/>
</dbReference>
<dbReference type="Pfam" id="PF13416">
    <property type="entry name" value="SBP_bac_8"/>
    <property type="match status" value="1"/>
</dbReference>
<feature type="signal peptide" evidence="4">
    <location>
        <begin position="1"/>
        <end position="26"/>
    </location>
</feature>
<dbReference type="GO" id="GO:1901982">
    <property type="term" value="F:maltose binding"/>
    <property type="evidence" value="ECO:0007669"/>
    <property type="project" value="TreeGrafter"/>
</dbReference>
<proteinExistence type="inferred from homology"/>
<dbReference type="GO" id="GO:0055052">
    <property type="term" value="C:ATP-binding cassette (ABC) transporter complex, substrate-binding subunit-containing"/>
    <property type="evidence" value="ECO:0007669"/>
    <property type="project" value="TreeGrafter"/>
</dbReference>
<evidence type="ECO:0000313" key="5">
    <source>
        <dbReference type="EMBL" id="TDE01019.1"/>
    </source>
</evidence>
<dbReference type="EMBL" id="SMKZ01000044">
    <property type="protein sequence ID" value="TDE01019.1"/>
    <property type="molecule type" value="Genomic_DNA"/>
</dbReference>
<feature type="chain" id="PRO_5021006675" evidence="4">
    <location>
        <begin position="27"/>
        <end position="416"/>
    </location>
</feature>
<keyword evidence="2" id="KW-0813">Transport</keyword>
<dbReference type="CDD" id="cd13585">
    <property type="entry name" value="PBP2_TMBP_like"/>
    <property type="match status" value="1"/>
</dbReference>
<dbReference type="PANTHER" id="PTHR30061">
    <property type="entry name" value="MALTOSE-BINDING PERIPLASMIC PROTEIN"/>
    <property type="match status" value="1"/>
</dbReference>
<accession>A0A4R5CL04</accession>
<evidence type="ECO:0000313" key="6">
    <source>
        <dbReference type="Proteomes" id="UP000294739"/>
    </source>
</evidence>
<dbReference type="InParanoid" id="A0A4R5CL04"/>
<comment type="caution">
    <text evidence="5">The sequence shown here is derived from an EMBL/GenBank/DDBJ whole genome shotgun (WGS) entry which is preliminary data.</text>
</comment>
<evidence type="ECO:0000256" key="3">
    <source>
        <dbReference type="ARBA" id="ARBA00022729"/>
    </source>
</evidence>
<sequence>MTDSRYLRAHRGGSAAVALAAMVALASCGGAESSQESAETITLWQYYGDPSSPTGGPLYDFIDRYEQENDGVEVEVRFIPAADFDRTLLQAAAGGDLPDIALINAFDTAAMAEAGVLQDLSDRVTEWGEADAYLDTGWATTQVDGKTYGIPHVADAYAIYYNTAMFAEAGLQPPQTWDDMETVAAQLSDGSRAGLAVSGIEGVEGSTGLVIRMLAAGGEVDQPDSDAGREALEQFTTLTASGALSEGFLTWTEDDVKNQFAQSQAAMMINSATYVSILREESPDLQWDVALLPADEERLTYLSAENLTITTGSDDPDQAWDLIEFMQQPDQLAEYLPARNKLPARDDVPDTTDDPARAVFADQLAKAWAPQDTLATKSGEVFTFLQQALQAAVSGAATVDAAASQAQSDVDEALAQ</sequence>
<reference evidence="5 6" key="1">
    <citation type="submission" date="2019-03" db="EMBL/GenBank/DDBJ databases">
        <title>Draft genome sequences of novel Actinobacteria.</title>
        <authorList>
            <person name="Sahin N."/>
            <person name="Ay H."/>
            <person name="Saygin H."/>
        </authorList>
    </citation>
    <scope>NUCLEOTIDE SEQUENCE [LARGE SCALE GENOMIC DNA]</scope>
    <source>
        <strain evidence="5 6">5K138</strain>
    </source>
</reference>
<dbReference type="GO" id="GO:0042956">
    <property type="term" value="P:maltodextrin transmembrane transport"/>
    <property type="evidence" value="ECO:0007669"/>
    <property type="project" value="TreeGrafter"/>
</dbReference>
<dbReference type="Gene3D" id="3.40.190.10">
    <property type="entry name" value="Periplasmic binding protein-like II"/>
    <property type="match status" value="1"/>
</dbReference>
<dbReference type="PROSITE" id="PS51257">
    <property type="entry name" value="PROKAR_LIPOPROTEIN"/>
    <property type="match status" value="1"/>
</dbReference>
<name>A0A4R5CL04_9ACTN</name>
<keyword evidence="3 4" id="KW-0732">Signal</keyword>
<comment type="similarity">
    <text evidence="1">Belongs to the bacterial solute-binding protein 1 family.</text>
</comment>
<evidence type="ECO:0000256" key="4">
    <source>
        <dbReference type="SAM" id="SignalP"/>
    </source>
</evidence>
<dbReference type="RefSeq" id="WP_131899260.1">
    <property type="nucleotide sequence ID" value="NZ_SMKZ01000044.1"/>
</dbReference>
<dbReference type="SUPFAM" id="SSF53850">
    <property type="entry name" value="Periplasmic binding protein-like II"/>
    <property type="match status" value="1"/>
</dbReference>
<dbReference type="OrthoDB" id="3561718at2"/>
<dbReference type="GO" id="GO:0015768">
    <property type="term" value="P:maltose transport"/>
    <property type="evidence" value="ECO:0007669"/>
    <property type="project" value="TreeGrafter"/>
</dbReference>
<dbReference type="AlphaFoldDB" id="A0A4R5CL04"/>
<dbReference type="InterPro" id="IPR006059">
    <property type="entry name" value="SBP"/>
</dbReference>
<evidence type="ECO:0000256" key="1">
    <source>
        <dbReference type="ARBA" id="ARBA00008520"/>
    </source>
</evidence>
<protein>
    <submittedName>
        <fullName evidence="5">Sugar ABC transporter substrate-binding protein</fullName>
    </submittedName>
</protein>
<keyword evidence="6" id="KW-1185">Reference proteome</keyword>
<organism evidence="5 6">
    <name type="scientific">Jiangella asiatica</name>
    <dbReference type="NCBI Taxonomy" id="2530372"/>
    <lineage>
        <taxon>Bacteria</taxon>
        <taxon>Bacillati</taxon>
        <taxon>Actinomycetota</taxon>
        <taxon>Actinomycetes</taxon>
        <taxon>Jiangellales</taxon>
        <taxon>Jiangellaceae</taxon>
        <taxon>Jiangella</taxon>
    </lineage>
</organism>
<evidence type="ECO:0000256" key="2">
    <source>
        <dbReference type="ARBA" id="ARBA00022448"/>
    </source>
</evidence>
<dbReference type="Proteomes" id="UP000294739">
    <property type="component" value="Unassembled WGS sequence"/>
</dbReference>